<evidence type="ECO:0000313" key="14">
    <source>
        <dbReference type="Proteomes" id="UP000013827"/>
    </source>
</evidence>
<comment type="subcellular location">
    <subcellularLocation>
        <location evidence="2">Endoplasmic reticulum lumen</location>
    </subcellularLocation>
</comment>
<evidence type="ECO:0000256" key="3">
    <source>
        <dbReference type="ARBA" id="ARBA00006347"/>
    </source>
</evidence>
<dbReference type="GO" id="GO:0034976">
    <property type="term" value="P:response to endoplasmic reticulum stress"/>
    <property type="evidence" value="ECO:0007669"/>
    <property type="project" value="TreeGrafter"/>
</dbReference>
<evidence type="ECO:0000256" key="7">
    <source>
        <dbReference type="ARBA" id="ARBA00022824"/>
    </source>
</evidence>
<dbReference type="GO" id="GO:0006457">
    <property type="term" value="P:protein folding"/>
    <property type="evidence" value="ECO:0007669"/>
    <property type="project" value="TreeGrafter"/>
</dbReference>
<dbReference type="PROSITE" id="PS51352">
    <property type="entry name" value="THIOREDOXIN_2"/>
    <property type="match status" value="1"/>
</dbReference>
<dbReference type="EnsemblProtists" id="EOD05413">
    <property type="protein sequence ID" value="EOD05413"/>
    <property type="gene ID" value="EMIHUDRAFT_199129"/>
</dbReference>
<keyword evidence="10" id="KW-0676">Redox-active center</keyword>
<dbReference type="SUPFAM" id="SSF52833">
    <property type="entry name" value="Thioredoxin-like"/>
    <property type="match status" value="1"/>
</dbReference>
<sequence>MSSVRLPQLLLSVCLAQPSPEPVSMLPLFLSLAAASSVKLEDGVAVLTPDNFDDWVKAQEFALVEFYAPWCGHCKSLAPEWAAAAKKTRKYCPLAKVDADEHKSLAERFDVSGYPTIKTFKKGEASDYEGPREAKGARIISFAKELAGKAADAASPIERIKSADVSSLAFPAVLYFPSGATAPSATMAIPRDRKLFTEEALGEWLGQQAK</sequence>
<proteinExistence type="inferred from homology"/>
<dbReference type="Gene3D" id="3.40.30.10">
    <property type="entry name" value="Glutaredoxin"/>
    <property type="match status" value="1"/>
</dbReference>
<dbReference type="InterPro" id="IPR013766">
    <property type="entry name" value="Thioredoxin_domain"/>
</dbReference>
<dbReference type="Proteomes" id="UP000013827">
    <property type="component" value="Unassembled WGS sequence"/>
</dbReference>
<dbReference type="GO" id="GO:0005788">
    <property type="term" value="C:endoplasmic reticulum lumen"/>
    <property type="evidence" value="ECO:0007669"/>
    <property type="project" value="UniProtKB-SubCell"/>
</dbReference>
<comment type="catalytic activity">
    <reaction evidence="1">
        <text>Catalyzes the rearrangement of -S-S- bonds in proteins.</text>
        <dbReference type="EC" id="5.3.4.1"/>
    </reaction>
</comment>
<protein>
    <recommendedName>
        <fullName evidence="4">protein disulfide-isomerase</fullName>
        <ecNumber evidence="4">5.3.4.1</ecNumber>
    </recommendedName>
</protein>
<comment type="similarity">
    <text evidence="3 11">Belongs to the protein disulfide isomerase family.</text>
</comment>
<evidence type="ECO:0000256" key="10">
    <source>
        <dbReference type="ARBA" id="ARBA00023284"/>
    </source>
</evidence>
<dbReference type="PANTHER" id="PTHR18929:SF132">
    <property type="entry name" value="PROTEIN DISULFIDE-ISOMERASE A3"/>
    <property type="match status" value="1"/>
</dbReference>
<evidence type="ECO:0000256" key="6">
    <source>
        <dbReference type="ARBA" id="ARBA00022737"/>
    </source>
</evidence>
<dbReference type="KEGG" id="ehx:EMIHUDRAFT_199129"/>
<dbReference type="PRINTS" id="PR00421">
    <property type="entry name" value="THIOREDOXIN"/>
</dbReference>
<accession>A0A0D3I2C8</accession>
<dbReference type="InterPro" id="IPR036249">
    <property type="entry name" value="Thioredoxin-like_sf"/>
</dbReference>
<dbReference type="PaxDb" id="2903-EOD05413"/>
<dbReference type="GO" id="GO:0003756">
    <property type="term" value="F:protein disulfide isomerase activity"/>
    <property type="evidence" value="ECO:0007669"/>
    <property type="project" value="UniProtKB-EC"/>
</dbReference>
<keyword evidence="6" id="KW-0677">Repeat</keyword>
<dbReference type="InterPro" id="IPR017937">
    <property type="entry name" value="Thioredoxin_CS"/>
</dbReference>
<dbReference type="PROSITE" id="PS00194">
    <property type="entry name" value="THIOREDOXIN_1"/>
    <property type="match status" value="1"/>
</dbReference>
<keyword evidence="14" id="KW-1185">Reference proteome</keyword>
<dbReference type="STRING" id="2903.R1B727"/>
<evidence type="ECO:0000256" key="11">
    <source>
        <dbReference type="RuleBase" id="RU004208"/>
    </source>
</evidence>
<dbReference type="eggNOG" id="KOG0190">
    <property type="taxonomic scope" value="Eukaryota"/>
</dbReference>
<reference evidence="13" key="2">
    <citation type="submission" date="2024-10" db="UniProtKB">
        <authorList>
            <consortium name="EnsemblProtists"/>
        </authorList>
    </citation>
    <scope>IDENTIFICATION</scope>
</reference>
<organism evidence="13 14">
    <name type="scientific">Emiliania huxleyi (strain CCMP1516)</name>
    <dbReference type="NCBI Taxonomy" id="280463"/>
    <lineage>
        <taxon>Eukaryota</taxon>
        <taxon>Haptista</taxon>
        <taxon>Haptophyta</taxon>
        <taxon>Prymnesiophyceae</taxon>
        <taxon>Isochrysidales</taxon>
        <taxon>Noelaerhabdaceae</taxon>
        <taxon>Emiliania</taxon>
    </lineage>
</organism>
<reference evidence="14" key="1">
    <citation type="journal article" date="2013" name="Nature">
        <title>Pan genome of the phytoplankton Emiliania underpins its global distribution.</title>
        <authorList>
            <person name="Read B.A."/>
            <person name="Kegel J."/>
            <person name="Klute M.J."/>
            <person name="Kuo A."/>
            <person name="Lefebvre S.C."/>
            <person name="Maumus F."/>
            <person name="Mayer C."/>
            <person name="Miller J."/>
            <person name="Monier A."/>
            <person name="Salamov A."/>
            <person name="Young J."/>
            <person name="Aguilar M."/>
            <person name="Claverie J.M."/>
            <person name="Frickenhaus S."/>
            <person name="Gonzalez K."/>
            <person name="Herman E.K."/>
            <person name="Lin Y.C."/>
            <person name="Napier J."/>
            <person name="Ogata H."/>
            <person name="Sarno A.F."/>
            <person name="Shmutz J."/>
            <person name="Schroeder D."/>
            <person name="de Vargas C."/>
            <person name="Verret F."/>
            <person name="von Dassow P."/>
            <person name="Valentin K."/>
            <person name="Van de Peer Y."/>
            <person name="Wheeler G."/>
            <person name="Dacks J.B."/>
            <person name="Delwiche C.F."/>
            <person name="Dyhrman S.T."/>
            <person name="Glockner G."/>
            <person name="John U."/>
            <person name="Richards T."/>
            <person name="Worden A.Z."/>
            <person name="Zhang X."/>
            <person name="Grigoriev I.V."/>
            <person name="Allen A.E."/>
            <person name="Bidle K."/>
            <person name="Borodovsky M."/>
            <person name="Bowler C."/>
            <person name="Brownlee C."/>
            <person name="Cock J.M."/>
            <person name="Elias M."/>
            <person name="Gladyshev V.N."/>
            <person name="Groth M."/>
            <person name="Guda C."/>
            <person name="Hadaegh A."/>
            <person name="Iglesias-Rodriguez M.D."/>
            <person name="Jenkins J."/>
            <person name="Jones B.M."/>
            <person name="Lawson T."/>
            <person name="Leese F."/>
            <person name="Lindquist E."/>
            <person name="Lobanov A."/>
            <person name="Lomsadze A."/>
            <person name="Malik S.B."/>
            <person name="Marsh M.E."/>
            <person name="Mackinder L."/>
            <person name="Mock T."/>
            <person name="Mueller-Roeber B."/>
            <person name="Pagarete A."/>
            <person name="Parker M."/>
            <person name="Probert I."/>
            <person name="Quesneville H."/>
            <person name="Raines C."/>
            <person name="Rensing S.A."/>
            <person name="Riano-Pachon D.M."/>
            <person name="Richier S."/>
            <person name="Rokitta S."/>
            <person name="Shiraiwa Y."/>
            <person name="Soanes D.M."/>
            <person name="van der Giezen M."/>
            <person name="Wahlund T.M."/>
            <person name="Williams B."/>
            <person name="Wilson W."/>
            <person name="Wolfe G."/>
            <person name="Wurch L.L."/>
        </authorList>
    </citation>
    <scope>NUCLEOTIDE SEQUENCE</scope>
</reference>
<dbReference type="AlphaFoldDB" id="A0A0D3I2C8"/>
<keyword evidence="8" id="KW-1015">Disulfide bond</keyword>
<dbReference type="NCBIfam" id="TIGR01126">
    <property type="entry name" value="pdi_dom"/>
    <property type="match status" value="1"/>
</dbReference>
<evidence type="ECO:0000256" key="8">
    <source>
        <dbReference type="ARBA" id="ARBA00023157"/>
    </source>
</evidence>
<keyword evidence="5" id="KW-0732">Signal</keyword>
<dbReference type="EC" id="5.3.4.1" evidence="4"/>
<dbReference type="PANTHER" id="PTHR18929">
    <property type="entry name" value="PROTEIN DISULFIDE ISOMERASE"/>
    <property type="match status" value="1"/>
</dbReference>
<dbReference type="FunFam" id="3.40.30.10:FF:000107">
    <property type="entry name" value="Protein disulfide-isomerase 5-2"/>
    <property type="match status" value="1"/>
</dbReference>
<evidence type="ECO:0000313" key="13">
    <source>
        <dbReference type="EnsemblProtists" id="EOD05413"/>
    </source>
</evidence>
<keyword evidence="7" id="KW-0256">Endoplasmic reticulum</keyword>
<evidence type="ECO:0000256" key="4">
    <source>
        <dbReference type="ARBA" id="ARBA00012723"/>
    </source>
</evidence>
<dbReference type="OMA" id="DNFDDWV"/>
<dbReference type="RefSeq" id="XP_005757842.1">
    <property type="nucleotide sequence ID" value="XM_005757785.1"/>
</dbReference>
<evidence type="ECO:0000259" key="12">
    <source>
        <dbReference type="PROSITE" id="PS51352"/>
    </source>
</evidence>
<feature type="domain" description="Thioredoxin" evidence="12">
    <location>
        <begin position="27"/>
        <end position="148"/>
    </location>
</feature>
<evidence type="ECO:0000256" key="9">
    <source>
        <dbReference type="ARBA" id="ARBA00023235"/>
    </source>
</evidence>
<dbReference type="Pfam" id="PF00085">
    <property type="entry name" value="Thioredoxin"/>
    <property type="match status" value="1"/>
</dbReference>
<evidence type="ECO:0000256" key="2">
    <source>
        <dbReference type="ARBA" id="ARBA00004319"/>
    </source>
</evidence>
<dbReference type="HOGENOM" id="CLU_1312206_0_0_1"/>
<dbReference type="InterPro" id="IPR005788">
    <property type="entry name" value="PDI_thioredoxin-like_dom"/>
</dbReference>
<name>A0A0D3I2C8_EMIH1</name>
<dbReference type="GeneID" id="17251458"/>
<keyword evidence="9" id="KW-0413">Isomerase</keyword>
<evidence type="ECO:0000256" key="5">
    <source>
        <dbReference type="ARBA" id="ARBA00022729"/>
    </source>
</evidence>
<evidence type="ECO:0000256" key="1">
    <source>
        <dbReference type="ARBA" id="ARBA00001182"/>
    </source>
</evidence>
<dbReference type="CDD" id="cd02961">
    <property type="entry name" value="PDI_a_family"/>
    <property type="match status" value="1"/>
</dbReference>